<organism evidence="5 6">
    <name type="scientific">Lachnellula cervina</name>
    <dbReference type="NCBI Taxonomy" id="1316786"/>
    <lineage>
        <taxon>Eukaryota</taxon>
        <taxon>Fungi</taxon>
        <taxon>Dikarya</taxon>
        <taxon>Ascomycota</taxon>
        <taxon>Pezizomycotina</taxon>
        <taxon>Leotiomycetes</taxon>
        <taxon>Helotiales</taxon>
        <taxon>Lachnaceae</taxon>
        <taxon>Lachnellula</taxon>
    </lineage>
</organism>
<protein>
    <submittedName>
        <fullName evidence="5">NmrA-like family domain-containing protein 1</fullName>
    </submittedName>
</protein>
<dbReference type="Proteomes" id="UP000481288">
    <property type="component" value="Unassembled WGS sequence"/>
</dbReference>
<dbReference type="GO" id="GO:0005634">
    <property type="term" value="C:nucleus"/>
    <property type="evidence" value="ECO:0007669"/>
    <property type="project" value="TreeGrafter"/>
</dbReference>
<keyword evidence="6" id="KW-1185">Reference proteome</keyword>
<dbReference type="Gene3D" id="3.90.25.10">
    <property type="entry name" value="UDP-galactose 4-epimerase, domain 1"/>
    <property type="match status" value="1"/>
</dbReference>
<keyword evidence="3" id="KW-0560">Oxidoreductase</keyword>
<dbReference type="OrthoDB" id="300709at2759"/>
<dbReference type="PANTHER" id="PTHR42748:SF30">
    <property type="entry name" value="NMRA-LIKE DOMAIN-CONTAINING PROTEIN"/>
    <property type="match status" value="1"/>
</dbReference>
<evidence type="ECO:0000256" key="2">
    <source>
        <dbReference type="ARBA" id="ARBA00022857"/>
    </source>
</evidence>
<dbReference type="SUPFAM" id="SSF51735">
    <property type="entry name" value="NAD(P)-binding Rossmann-fold domains"/>
    <property type="match status" value="1"/>
</dbReference>
<dbReference type="InterPro" id="IPR051164">
    <property type="entry name" value="NmrA-like_oxidored"/>
</dbReference>
<proteinExistence type="inferred from homology"/>
<dbReference type="InterPro" id="IPR036291">
    <property type="entry name" value="NAD(P)-bd_dom_sf"/>
</dbReference>
<dbReference type="PANTHER" id="PTHR42748">
    <property type="entry name" value="NITROGEN METABOLITE REPRESSION PROTEIN NMRA FAMILY MEMBER"/>
    <property type="match status" value="1"/>
</dbReference>
<evidence type="ECO:0000313" key="6">
    <source>
        <dbReference type="Proteomes" id="UP000481288"/>
    </source>
</evidence>
<comment type="similarity">
    <text evidence="1">Belongs to the NmrA-type oxidoreductase family.</text>
</comment>
<reference evidence="5 6" key="1">
    <citation type="submission" date="2018-05" db="EMBL/GenBank/DDBJ databases">
        <title>Whole genome sequencing for identification of molecular markers to develop diagnostic detection tools for the regulated plant pathogen Lachnellula willkommii.</title>
        <authorList>
            <person name="Giroux E."/>
            <person name="Bilodeau G."/>
        </authorList>
    </citation>
    <scope>NUCLEOTIDE SEQUENCE [LARGE SCALE GENOMIC DNA]</scope>
    <source>
        <strain evidence="5 6">CBS 625.97</strain>
    </source>
</reference>
<evidence type="ECO:0000259" key="4">
    <source>
        <dbReference type="Pfam" id="PF05368"/>
    </source>
</evidence>
<accession>A0A7D8US39</accession>
<feature type="domain" description="NmrA-like" evidence="4">
    <location>
        <begin position="3"/>
        <end position="316"/>
    </location>
</feature>
<dbReference type="CDD" id="cd05251">
    <property type="entry name" value="NmrA_like_SDR_a"/>
    <property type="match status" value="1"/>
</dbReference>
<evidence type="ECO:0000256" key="1">
    <source>
        <dbReference type="ARBA" id="ARBA00006328"/>
    </source>
</evidence>
<dbReference type="AlphaFoldDB" id="A0A7D8US39"/>
<dbReference type="Gene3D" id="3.40.50.720">
    <property type="entry name" value="NAD(P)-binding Rossmann-like Domain"/>
    <property type="match status" value="1"/>
</dbReference>
<evidence type="ECO:0000313" key="5">
    <source>
        <dbReference type="EMBL" id="TVY55864.1"/>
    </source>
</evidence>
<sequence length="329" mass="36735">MAKNFVVFGATGAQGGSVTLELLKACNSNSNTNTNKYNIFAVTRNPHTPRACALSSAGATLVQANMEDAHSLQEVLKGAHFIFVVTDFLGADGNSDRELRQGLNVIEAASSPACLDTLEGVIWSSLPDARRQPVAYENIVHFNSKRAISERLWSSPLRTKVTEVWLAAYYENFVNSWGIYEPQKQPDGSYILKYPINADSKIPFMSVTDLGKLITVIIEDPIKYHTKVVSFVSEWHTPLELLESFRTATGVEAKFQSVTTEEFKQHLETSLHFPGNVALSMAENLSCYRTNPNMIMDYTDYAAKDLLQGLRTWDDFVRGQDWKSYLASK</sequence>
<gene>
    <name evidence="5" type="primary">NMRAL1_6</name>
    <name evidence="5" type="ORF">LCER1_G001878</name>
</gene>
<keyword evidence="2" id="KW-0521">NADP</keyword>
<name>A0A7D8US39_9HELO</name>
<evidence type="ECO:0000256" key="3">
    <source>
        <dbReference type="ARBA" id="ARBA00023002"/>
    </source>
</evidence>
<dbReference type="InterPro" id="IPR008030">
    <property type="entry name" value="NmrA-like"/>
</dbReference>
<dbReference type="GO" id="GO:0016491">
    <property type="term" value="F:oxidoreductase activity"/>
    <property type="evidence" value="ECO:0007669"/>
    <property type="project" value="UniProtKB-KW"/>
</dbReference>
<comment type="caution">
    <text evidence="5">The sequence shown here is derived from an EMBL/GenBank/DDBJ whole genome shotgun (WGS) entry which is preliminary data.</text>
</comment>
<dbReference type="Pfam" id="PF05368">
    <property type="entry name" value="NmrA"/>
    <property type="match status" value="1"/>
</dbReference>
<dbReference type="EMBL" id="QGMG01000202">
    <property type="protein sequence ID" value="TVY55864.1"/>
    <property type="molecule type" value="Genomic_DNA"/>
</dbReference>